<evidence type="ECO:0000313" key="4">
    <source>
        <dbReference type="Proteomes" id="UP000002051"/>
    </source>
</evidence>
<name>A0A072UUX9_MEDTR</name>
<proteinExistence type="predicted"/>
<feature type="transmembrane region" description="Helical" evidence="1">
    <location>
        <begin position="9"/>
        <end position="29"/>
    </location>
</feature>
<reference evidence="2 4" key="1">
    <citation type="journal article" date="2011" name="Nature">
        <title>The Medicago genome provides insight into the evolution of rhizobial symbioses.</title>
        <authorList>
            <person name="Young N.D."/>
            <person name="Debelle F."/>
            <person name="Oldroyd G.E."/>
            <person name="Geurts R."/>
            <person name="Cannon S.B."/>
            <person name="Udvardi M.K."/>
            <person name="Benedito V.A."/>
            <person name="Mayer K.F."/>
            <person name="Gouzy J."/>
            <person name="Schoof H."/>
            <person name="Van de Peer Y."/>
            <person name="Proost S."/>
            <person name="Cook D.R."/>
            <person name="Meyers B.C."/>
            <person name="Spannagl M."/>
            <person name="Cheung F."/>
            <person name="De Mita S."/>
            <person name="Krishnakumar V."/>
            <person name="Gundlach H."/>
            <person name="Zhou S."/>
            <person name="Mudge J."/>
            <person name="Bharti A.K."/>
            <person name="Murray J.D."/>
            <person name="Naoumkina M.A."/>
            <person name="Rosen B."/>
            <person name="Silverstein K.A."/>
            <person name="Tang H."/>
            <person name="Rombauts S."/>
            <person name="Zhao P.X."/>
            <person name="Zhou P."/>
            <person name="Barbe V."/>
            <person name="Bardou P."/>
            <person name="Bechner M."/>
            <person name="Bellec A."/>
            <person name="Berger A."/>
            <person name="Berges H."/>
            <person name="Bidwell S."/>
            <person name="Bisseling T."/>
            <person name="Choisne N."/>
            <person name="Couloux A."/>
            <person name="Denny R."/>
            <person name="Deshpande S."/>
            <person name="Dai X."/>
            <person name="Doyle J.J."/>
            <person name="Dudez A.M."/>
            <person name="Farmer A.D."/>
            <person name="Fouteau S."/>
            <person name="Franken C."/>
            <person name="Gibelin C."/>
            <person name="Gish J."/>
            <person name="Goldstein S."/>
            <person name="Gonzalez A.J."/>
            <person name="Green P.J."/>
            <person name="Hallab A."/>
            <person name="Hartog M."/>
            <person name="Hua A."/>
            <person name="Humphray S.J."/>
            <person name="Jeong D.H."/>
            <person name="Jing Y."/>
            <person name="Jocker A."/>
            <person name="Kenton S.M."/>
            <person name="Kim D.J."/>
            <person name="Klee K."/>
            <person name="Lai H."/>
            <person name="Lang C."/>
            <person name="Lin S."/>
            <person name="Macmil S.L."/>
            <person name="Magdelenat G."/>
            <person name="Matthews L."/>
            <person name="McCorrison J."/>
            <person name="Monaghan E.L."/>
            <person name="Mun J.H."/>
            <person name="Najar F.Z."/>
            <person name="Nicholson C."/>
            <person name="Noirot C."/>
            <person name="O'Bleness M."/>
            <person name="Paule C.R."/>
            <person name="Poulain J."/>
            <person name="Prion F."/>
            <person name="Qin B."/>
            <person name="Qu C."/>
            <person name="Retzel E.F."/>
            <person name="Riddle C."/>
            <person name="Sallet E."/>
            <person name="Samain S."/>
            <person name="Samson N."/>
            <person name="Sanders I."/>
            <person name="Saurat O."/>
            <person name="Scarpelli C."/>
            <person name="Schiex T."/>
            <person name="Segurens B."/>
            <person name="Severin A.J."/>
            <person name="Sherrier D.J."/>
            <person name="Shi R."/>
            <person name="Sims S."/>
            <person name="Singer S.R."/>
            <person name="Sinharoy S."/>
            <person name="Sterck L."/>
            <person name="Viollet A."/>
            <person name="Wang B.B."/>
            <person name="Wang K."/>
            <person name="Wang M."/>
            <person name="Wang X."/>
            <person name="Warfsmann J."/>
            <person name="Weissenbach J."/>
            <person name="White D.D."/>
            <person name="White J.D."/>
            <person name="Wiley G.B."/>
            <person name="Wincker P."/>
            <person name="Xing Y."/>
            <person name="Yang L."/>
            <person name="Yao Z."/>
            <person name="Ying F."/>
            <person name="Zhai J."/>
            <person name="Zhou L."/>
            <person name="Zuber A."/>
            <person name="Denarie J."/>
            <person name="Dixon R.A."/>
            <person name="May G.D."/>
            <person name="Schwartz D.C."/>
            <person name="Rogers J."/>
            <person name="Quetier F."/>
            <person name="Town C.D."/>
            <person name="Roe B.A."/>
        </authorList>
    </citation>
    <scope>NUCLEOTIDE SEQUENCE [LARGE SCALE GENOMIC DNA]</scope>
    <source>
        <strain evidence="2">A17</strain>
        <strain evidence="3 4">cv. Jemalong A17</strain>
    </source>
</reference>
<evidence type="ECO:0000313" key="3">
    <source>
        <dbReference type="EnsemblPlants" id="KEH33654"/>
    </source>
</evidence>
<dbReference type="EMBL" id="CM001219">
    <property type="protein sequence ID" value="KEH33654.1"/>
    <property type="molecule type" value="Genomic_DNA"/>
</dbReference>
<gene>
    <name evidence="2" type="ordered locus">MTR_3g450060</name>
</gene>
<keyword evidence="1" id="KW-1133">Transmembrane helix</keyword>
<keyword evidence="1" id="KW-0472">Membrane</keyword>
<dbReference type="Proteomes" id="UP000002051">
    <property type="component" value="Chromosome 3"/>
</dbReference>
<reference evidence="2 4" key="2">
    <citation type="journal article" date="2014" name="BMC Genomics">
        <title>An improved genome release (version Mt4.0) for the model legume Medicago truncatula.</title>
        <authorList>
            <person name="Tang H."/>
            <person name="Krishnakumar V."/>
            <person name="Bidwell S."/>
            <person name="Rosen B."/>
            <person name="Chan A."/>
            <person name="Zhou S."/>
            <person name="Gentzbittel L."/>
            <person name="Childs K.L."/>
            <person name="Yandell M."/>
            <person name="Gundlach H."/>
            <person name="Mayer K.F."/>
            <person name="Schwartz D.C."/>
            <person name="Town C.D."/>
        </authorList>
    </citation>
    <scope>GENOME REANNOTATION</scope>
    <source>
        <strain evidence="2">A17</strain>
        <strain evidence="3 4">cv. Jemalong A17</strain>
    </source>
</reference>
<sequence>MTSQSNQSAYIMGVLCITLILISGFVTSLRIPTLDSTCVVLQRKETRKACCVEDCSPNCDADCKSRGFPIGGSCDPRTGNELCCCFME</sequence>
<evidence type="ECO:0000313" key="2">
    <source>
        <dbReference type="EMBL" id="KEH33654.1"/>
    </source>
</evidence>
<protein>
    <submittedName>
        <fullName evidence="2">LCR</fullName>
    </submittedName>
</protein>
<dbReference type="EnsemblPlants" id="KEH33654">
    <property type="protein sequence ID" value="KEH33654"/>
    <property type="gene ID" value="MTR_3g450060"/>
</dbReference>
<evidence type="ECO:0000256" key="1">
    <source>
        <dbReference type="SAM" id="Phobius"/>
    </source>
</evidence>
<keyword evidence="4" id="KW-1185">Reference proteome</keyword>
<dbReference type="AlphaFoldDB" id="A0A072UUX9"/>
<organism evidence="2 4">
    <name type="scientific">Medicago truncatula</name>
    <name type="common">Barrel medic</name>
    <name type="synonym">Medicago tribuloides</name>
    <dbReference type="NCBI Taxonomy" id="3880"/>
    <lineage>
        <taxon>Eukaryota</taxon>
        <taxon>Viridiplantae</taxon>
        <taxon>Streptophyta</taxon>
        <taxon>Embryophyta</taxon>
        <taxon>Tracheophyta</taxon>
        <taxon>Spermatophyta</taxon>
        <taxon>Magnoliopsida</taxon>
        <taxon>eudicotyledons</taxon>
        <taxon>Gunneridae</taxon>
        <taxon>Pentapetalae</taxon>
        <taxon>rosids</taxon>
        <taxon>fabids</taxon>
        <taxon>Fabales</taxon>
        <taxon>Fabaceae</taxon>
        <taxon>Papilionoideae</taxon>
        <taxon>50 kb inversion clade</taxon>
        <taxon>NPAAA clade</taxon>
        <taxon>Hologalegina</taxon>
        <taxon>IRL clade</taxon>
        <taxon>Trifolieae</taxon>
        <taxon>Medicago</taxon>
    </lineage>
</organism>
<keyword evidence="1" id="KW-0812">Transmembrane</keyword>
<dbReference type="HOGENOM" id="CLU_2458163_0_0_1"/>
<accession>A0A072UUX9</accession>
<reference evidence="3" key="3">
    <citation type="submission" date="2015-04" db="UniProtKB">
        <authorList>
            <consortium name="EnsemblPlants"/>
        </authorList>
    </citation>
    <scope>IDENTIFICATION</scope>
    <source>
        <strain evidence="3">cv. Jemalong A17</strain>
    </source>
</reference>